<proteinExistence type="evidence at transcript level"/>
<keyword evidence="1" id="KW-0732">Signal</keyword>
<dbReference type="EMBL" id="JQ700361">
    <property type="protein sequence ID" value="AFK75461.1"/>
    <property type="molecule type" value="mRNA"/>
</dbReference>
<name>M4H267_PLEBA</name>
<accession>M4H267</accession>
<organism evidence="2">
    <name type="scientific">Pleurobrachia bachei</name>
    <name type="common">Sea gooseberry</name>
    <dbReference type="NCBI Taxonomy" id="34499"/>
    <lineage>
        <taxon>Eukaryota</taxon>
        <taxon>Metazoa</taxon>
        <taxon>Ctenophora</taxon>
        <taxon>Tentaculata</taxon>
        <taxon>Cydippida</taxon>
        <taxon>Pleurobrachiidae</taxon>
        <taxon>Pleurobrachia</taxon>
    </lineage>
</organism>
<reference evidence="2" key="1">
    <citation type="submission" date="2012-02" db="EMBL/GenBank/DDBJ databases">
        <title>The genome of the ctenophore, Pleurobrachia bachei.</title>
        <authorList>
            <person name="Kohn A.B."/>
            <person name="Citarella M."/>
            <person name="Moroz L.L."/>
        </authorList>
    </citation>
    <scope>NUCLEOTIDE SEQUENCE</scope>
</reference>
<feature type="chain" id="PRO_5004053550" evidence="1">
    <location>
        <begin position="18"/>
        <end position="207"/>
    </location>
</feature>
<dbReference type="AlphaFoldDB" id="M4H267"/>
<protein>
    <submittedName>
        <fullName evidence="2">Putative secretory peptide-51</fullName>
    </submittedName>
</protein>
<sequence>MLSSFAIGFFPTRLVLAQLIAIGPPQWAILTTGDWIAVKIPWDLEATPLQIKTNSTLGSVDLIYVNMYDKDGSKIGFVIVKFSSPMQYNIGYCSDWTDLPVQPPVEVEKIWTITKTETVLIIACNNVEVLNYLFADSSNNKCVLQWDGDVVEIMFRDDTASDFYRAGNVTYRIAVLQQYSRLIIIIIHNKSFCIPPRQNRASKLNFD</sequence>
<evidence type="ECO:0000313" key="2">
    <source>
        <dbReference type="EMBL" id="AFK75461.1"/>
    </source>
</evidence>
<evidence type="ECO:0000256" key="1">
    <source>
        <dbReference type="SAM" id="SignalP"/>
    </source>
</evidence>
<feature type="signal peptide" evidence="1">
    <location>
        <begin position="1"/>
        <end position="17"/>
    </location>
</feature>